<feature type="domain" description="HTH lysR-type" evidence="5">
    <location>
        <begin position="12"/>
        <end position="69"/>
    </location>
</feature>
<keyword evidence="2" id="KW-0805">Transcription regulation</keyword>
<keyword evidence="3 6" id="KW-0238">DNA-binding</keyword>
<comment type="similarity">
    <text evidence="1">Belongs to the LysR transcriptional regulatory family.</text>
</comment>
<dbReference type="InterPro" id="IPR005119">
    <property type="entry name" value="LysR_subst-bd"/>
</dbReference>
<sequence>MNRMTLPEPPLLDLDLLRSLIAIAERGSFSAAAEVVHRTPSAISMQVKKMEDLLGRPLFLRDSRSVALTEDGRALLEHARRMLALNREALARFVSPDLAGTVRLGAPDHVAASVLPDLLRRFGDSHPGVTVDVSVGLTRRLRQQLRQGLSVLSLDLALFTVDCDGGETTVVDAELELLWKEPLVWGIARSGVAAERHPLPVAAWDESCSWASAGFAALQAQGRDYRIAFKSAHTVCQLAALRADLAVAPVPLSQLGEGVVEAPASAGLPPLPDTGLALAVALDAAPPVRAAADHLRAAFSARG</sequence>
<dbReference type="InterPro" id="IPR050176">
    <property type="entry name" value="LTTR"/>
</dbReference>
<comment type="caution">
    <text evidence="6">The sequence shown here is derived from an EMBL/GenBank/DDBJ whole genome shotgun (WGS) entry which is preliminary data.</text>
</comment>
<evidence type="ECO:0000313" key="7">
    <source>
        <dbReference type="Proteomes" id="UP000248311"/>
    </source>
</evidence>
<evidence type="ECO:0000256" key="3">
    <source>
        <dbReference type="ARBA" id="ARBA00023125"/>
    </source>
</evidence>
<dbReference type="FunFam" id="1.10.10.10:FF:000001">
    <property type="entry name" value="LysR family transcriptional regulator"/>
    <property type="match status" value="1"/>
</dbReference>
<dbReference type="AlphaFoldDB" id="A0A318T5I8"/>
<evidence type="ECO:0000256" key="4">
    <source>
        <dbReference type="ARBA" id="ARBA00023163"/>
    </source>
</evidence>
<dbReference type="PANTHER" id="PTHR30579">
    <property type="entry name" value="TRANSCRIPTIONAL REGULATOR"/>
    <property type="match status" value="1"/>
</dbReference>
<dbReference type="PANTHER" id="PTHR30579:SF7">
    <property type="entry name" value="HTH-TYPE TRANSCRIPTIONAL REGULATOR LRHA-RELATED"/>
    <property type="match status" value="1"/>
</dbReference>
<dbReference type="Pfam" id="PF03466">
    <property type="entry name" value="LysR_substrate"/>
    <property type="match status" value="1"/>
</dbReference>
<dbReference type="SUPFAM" id="SSF46785">
    <property type="entry name" value="Winged helix' DNA-binding domain"/>
    <property type="match status" value="1"/>
</dbReference>
<evidence type="ECO:0000313" key="6">
    <source>
        <dbReference type="EMBL" id="PYE85654.1"/>
    </source>
</evidence>
<evidence type="ECO:0000259" key="5">
    <source>
        <dbReference type="PROSITE" id="PS50931"/>
    </source>
</evidence>
<dbReference type="InterPro" id="IPR036388">
    <property type="entry name" value="WH-like_DNA-bd_sf"/>
</dbReference>
<accession>A0A318T5I8</accession>
<dbReference type="Pfam" id="PF00126">
    <property type="entry name" value="HTH_1"/>
    <property type="match status" value="1"/>
</dbReference>
<dbReference type="InterPro" id="IPR000847">
    <property type="entry name" value="LysR_HTH_N"/>
</dbReference>
<evidence type="ECO:0000256" key="1">
    <source>
        <dbReference type="ARBA" id="ARBA00009437"/>
    </source>
</evidence>
<dbReference type="Proteomes" id="UP000248311">
    <property type="component" value="Unassembled WGS sequence"/>
</dbReference>
<dbReference type="SUPFAM" id="SSF53850">
    <property type="entry name" value="Periplasmic binding protein-like II"/>
    <property type="match status" value="1"/>
</dbReference>
<keyword evidence="4" id="KW-0804">Transcription</keyword>
<name>A0A318T5I8_9RHOB</name>
<dbReference type="GO" id="GO:0003700">
    <property type="term" value="F:DNA-binding transcription factor activity"/>
    <property type="evidence" value="ECO:0007669"/>
    <property type="project" value="InterPro"/>
</dbReference>
<evidence type="ECO:0000256" key="2">
    <source>
        <dbReference type="ARBA" id="ARBA00023015"/>
    </source>
</evidence>
<dbReference type="InterPro" id="IPR036390">
    <property type="entry name" value="WH_DNA-bd_sf"/>
</dbReference>
<dbReference type="PROSITE" id="PS50931">
    <property type="entry name" value="HTH_LYSR"/>
    <property type="match status" value="1"/>
</dbReference>
<protein>
    <submittedName>
        <fullName evidence="6">DNA-binding transcriptional LysR family regulator</fullName>
    </submittedName>
</protein>
<organism evidence="6 7">
    <name type="scientific">Pseudoroseicyclus aestuarii</name>
    <dbReference type="NCBI Taxonomy" id="1795041"/>
    <lineage>
        <taxon>Bacteria</taxon>
        <taxon>Pseudomonadati</taxon>
        <taxon>Pseudomonadota</taxon>
        <taxon>Alphaproteobacteria</taxon>
        <taxon>Rhodobacterales</taxon>
        <taxon>Paracoccaceae</taxon>
        <taxon>Pseudoroseicyclus</taxon>
    </lineage>
</organism>
<dbReference type="Gene3D" id="1.10.10.10">
    <property type="entry name" value="Winged helix-like DNA-binding domain superfamily/Winged helix DNA-binding domain"/>
    <property type="match status" value="1"/>
</dbReference>
<dbReference type="EMBL" id="QJTE01000001">
    <property type="protein sequence ID" value="PYE85654.1"/>
    <property type="molecule type" value="Genomic_DNA"/>
</dbReference>
<dbReference type="Gene3D" id="3.40.190.10">
    <property type="entry name" value="Periplasmic binding protein-like II"/>
    <property type="match status" value="2"/>
</dbReference>
<proteinExistence type="inferred from homology"/>
<reference evidence="6 7" key="1">
    <citation type="submission" date="2018-06" db="EMBL/GenBank/DDBJ databases">
        <title>Genomic Encyclopedia of Type Strains, Phase III (KMG-III): the genomes of soil and plant-associated and newly described type strains.</title>
        <authorList>
            <person name="Whitman W."/>
        </authorList>
    </citation>
    <scope>NUCLEOTIDE SEQUENCE [LARGE SCALE GENOMIC DNA]</scope>
    <source>
        <strain evidence="6 7">CECT 9025</strain>
    </source>
</reference>
<dbReference type="GO" id="GO:0003677">
    <property type="term" value="F:DNA binding"/>
    <property type="evidence" value="ECO:0007669"/>
    <property type="project" value="UniProtKB-KW"/>
</dbReference>
<keyword evidence="7" id="KW-1185">Reference proteome</keyword>
<dbReference type="RefSeq" id="WP_220032271.1">
    <property type="nucleotide sequence ID" value="NZ_QJTE01000001.1"/>
</dbReference>
<gene>
    <name evidence="6" type="ORF">DFP88_101323</name>
</gene>